<evidence type="ECO:0000313" key="1">
    <source>
        <dbReference type="EMBL" id="MFD2937336.1"/>
    </source>
</evidence>
<evidence type="ECO:0000313" key="2">
    <source>
        <dbReference type="Proteomes" id="UP001597512"/>
    </source>
</evidence>
<dbReference type="Proteomes" id="UP001597512">
    <property type="component" value="Unassembled WGS sequence"/>
</dbReference>
<gene>
    <name evidence="1" type="ORF">ACFS25_26420</name>
</gene>
<dbReference type="EMBL" id="JBHUOM010000025">
    <property type="protein sequence ID" value="MFD2937336.1"/>
    <property type="molecule type" value="Genomic_DNA"/>
</dbReference>
<dbReference type="RefSeq" id="WP_381507234.1">
    <property type="nucleotide sequence ID" value="NZ_JBHUOM010000025.1"/>
</dbReference>
<keyword evidence="2" id="KW-1185">Reference proteome</keyword>
<organism evidence="1 2">
    <name type="scientific">Spirosoma flavum</name>
    <dbReference type="NCBI Taxonomy" id="2048557"/>
    <lineage>
        <taxon>Bacteria</taxon>
        <taxon>Pseudomonadati</taxon>
        <taxon>Bacteroidota</taxon>
        <taxon>Cytophagia</taxon>
        <taxon>Cytophagales</taxon>
        <taxon>Cytophagaceae</taxon>
        <taxon>Spirosoma</taxon>
    </lineage>
</organism>
<accession>A0ABW6APU4</accession>
<name>A0ABW6APU4_9BACT</name>
<protein>
    <submittedName>
        <fullName evidence="1">Uncharacterized protein</fullName>
    </submittedName>
</protein>
<sequence length="127" mass="13582">MPGLDRHSGTADSIMPYNGGEVTLFGFASRGMALSAHATAEYFASRNGIAQNPVSQRLIHSEGPGTLPVDKHSWLRAKQPVVELYTVKGGGHVVPQAYFRFPRLNGPTATNVDTPTQAIAFFGLASQ</sequence>
<proteinExistence type="predicted"/>
<reference evidence="2" key="1">
    <citation type="journal article" date="2019" name="Int. J. Syst. Evol. Microbiol.">
        <title>The Global Catalogue of Microorganisms (GCM) 10K type strain sequencing project: providing services to taxonomists for standard genome sequencing and annotation.</title>
        <authorList>
            <consortium name="The Broad Institute Genomics Platform"/>
            <consortium name="The Broad Institute Genome Sequencing Center for Infectious Disease"/>
            <person name="Wu L."/>
            <person name="Ma J."/>
        </authorList>
    </citation>
    <scope>NUCLEOTIDE SEQUENCE [LARGE SCALE GENOMIC DNA]</scope>
    <source>
        <strain evidence="2">KCTC 52490</strain>
    </source>
</reference>
<comment type="caution">
    <text evidence="1">The sequence shown here is derived from an EMBL/GenBank/DDBJ whole genome shotgun (WGS) entry which is preliminary data.</text>
</comment>